<keyword evidence="2" id="KW-0433">Leucine-rich repeat</keyword>
<dbReference type="InterPro" id="IPR032675">
    <property type="entry name" value="LRR_dom_sf"/>
</dbReference>
<proteinExistence type="predicted"/>
<evidence type="ECO:0000256" key="6">
    <source>
        <dbReference type="ARBA" id="ARBA00022989"/>
    </source>
</evidence>
<evidence type="ECO:0000256" key="3">
    <source>
        <dbReference type="ARBA" id="ARBA00022692"/>
    </source>
</evidence>
<evidence type="ECO:0000256" key="8">
    <source>
        <dbReference type="ARBA" id="ARBA00023180"/>
    </source>
</evidence>
<keyword evidence="3 9" id="KW-0812">Transmembrane</keyword>
<comment type="caution">
    <text evidence="10">The sequence shown here is derived from an EMBL/GenBank/DDBJ whole genome shotgun (WGS) entry which is preliminary data.</text>
</comment>
<keyword evidence="6 9" id="KW-1133">Transmembrane helix</keyword>
<evidence type="ECO:0000256" key="2">
    <source>
        <dbReference type="ARBA" id="ARBA00022614"/>
    </source>
</evidence>
<dbReference type="SUPFAM" id="SSF52058">
    <property type="entry name" value="L domain-like"/>
    <property type="match status" value="1"/>
</dbReference>
<dbReference type="EMBL" id="JAMRDG010000001">
    <property type="protein sequence ID" value="KAJ3701818.1"/>
    <property type="molecule type" value="Genomic_DNA"/>
</dbReference>
<evidence type="ECO:0000256" key="5">
    <source>
        <dbReference type="ARBA" id="ARBA00022737"/>
    </source>
</evidence>
<evidence type="ECO:0000256" key="4">
    <source>
        <dbReference type="ARBA" id="ARBA00022729"/>
    </source>
</evidence>
<dbReference type="PANTHER" id="PTHR48063">
    <property type="entry name" value="LRR RECEPTOR-LIKE KINASE"/>
    <property type="match status" value="1"/>
</dbReference>
<keyword evidence="5" id="KW-0677">Repeat</keyword>
<comment type="subcellular location">
    <subcellularLocation>
        <location evidence="1">Membrane</location>
        <topology evidence="1">Single-pass type I membrane protein</topology>
    </subcellularLocation>
</comment>
<name>A0AAD6EUQ8_9POAL</name>
<keyword evidence="8" id="KW-0325">Glycoprotein</keyword>
<accession>A0AAD6EUQ8</accession>
<feature type="transmembrane region" description="Helical" evidence="9">
    <location>
        <begin position="118"/>
        <end position="138"/>
    </location>
</feature>
<keyword evidence="7 9" id="KW-0472">Membrane</keyword>
<dbReference type="FunFam" id="3.80.10.10:FF:000383">
    <property type="entry name" value="Leucine-rich repeat receptor protein kinase EMS1"/>
    <property type="match status" value="1"/>
</dbReference>
<sequence length="171" mass="19130">MGALVGLRNLNLSRNRLSGVIPMSIGNLQSLESLDFPINELLGSIPSSLSALTFLSHLNLSYNNFSGRIPLGQLQTHNDPSIYEGNNGLCGFPLLECSNINTTSQSFASEKENGHENYVWAIIGFAVGAWMVYGALLLHKAWRVVYFVFVDDMYDRFYVFVILNWTSIMEK</sequence>
<dbReference type="InterPro" id="IPR046956">
    <property type="entry name" value="RLP23-like"/>
</dbReference>
<dbReference type="AlphaFoldDB" id="A0AAD6EUQ8"/>
<dbReference type="GO" id="GO:0016020">
    <property type="term" value="C:membrane"/>
    <property type="evidence" value="ECO:0007669"/>
    <property type="project" value="UniProtKB-SubCell"/>
</dbReference>
<dbReference type="Gene3D" id="3.80.10.10">
    <property type="entry name" value="Ribonuclease Inhibitor"/>
    <property type="match status" value="1"/>
</dbReference>
<evidence type="ECO:0000313" key="11">
    <source>
        <dbReference type="Proteomes" id="UP001210211"/>
    </source>
</evidence>
<keyword evidence="4" id="KW-0732">Signal</keyword>
<evidence type="ECO:0000256" key="7">
    <source>
        <dbReference type="ARBA" id="ARBA00023136"/>
    </source>
</evidence>
<dbReference type="Pfam" id="PF13855">
    <property type="entry name" value="LRR_8"/>
    <property type="match status" value="1"/>
</dbReference>
<organism evidence="10 11">
    <name type="scientific">Rhynchospora tenuis</name>
    <dbReference type="NCBI Taxonomy" id="198213"/>
    <lineage>
        <taxon>Eukaryota</taxon>
        <taxon>Viridiplantae</taxon>
        <taxon>Streptophyta</taxon>
        <taxon>Embryophyta</taxon>
        <taxon>Tracheophyta</taxon>
        <taxon>Spermatophyta</taxon>
        <taxon>Magnoliopsida</taxon>
        <taxon>Liliopsida</taxon>
        <taxon>Poales</taxon>
        <taxon>Cyperaceae</taxon>
        <taxon>Cyperoideae</taxon>
        <taxon>Rhynchosporeae</taxon>
        <taxon>Rhynchospora</taxon>
    </lineage>
</organism>
<reference evidence="10 11" key="1">
    <citation type="journal article" date="2022" name="Cell">
        <title>Repeat-based holocentromeres influence genome architecture and karyotype evolution.</title>
        <authorList>
            <person name="Hofstatter P.G."/>
            <person name="Thangavel G."/>
            <person name="Lux T."/>
            <person name="Neumann P."/>
            <person name="Vondrak T."/>
            <person name="Novak P."/>
            <person name="Zhang M."/>
            <person name="Costa L."/>
            <person name="Castellani M."/>
            <person name="Scott A."/>
            <person name="Toegelov H."/>
            <person name="Fuchs J."/>
            <person name="Mata-Sucre Y."/>
            <person name="Dias Y."/>
            <person name="Vanzela A.L.L."/>
            <person name="Huettel B."/>
            <person name="Almeida C.C.S."/>
            <person name="Simkova H."/>
            <person name="Souza G."/>
            <person name="Pedrosa-Harand A."/>
            <person name="Macas J."/>
            <person name="Mayer K.F.X."/>
            <person name="Houben A."/>
            <person name="Marques A."/>
        </authorList>
    </citation>
    <scope>NUCLEOTIDE SEQUENCE [LARGE SCALE GENOMIC DNA]</scope>
    <source>
        <strain evidence="10">RhyTen1mFocal</strain>
    </source>
</reference>
<dbReference type="PANTHER" id="PTHR48063:SF90">
    <property type="entry name" value="OS11G0565920 PROTEIN"/>
    <property type="match status" value="1"/>
</dbReference>
<protein>
    <submittedName>
        <fullName evidence="10">Uncharacterized protein</fullName>
    </submittedName>
</protein>
<evidence type="ECO:0000256" key="9">
    <source>
        <dbReference type="SAM" id="Phobius"/>
    </source>
</evidence>
<dbReference type="Proteomes" id="UP001210211">
    <property type="component" value="Unassembled WGS sequence"/>
</dbReference>
<keyword evidence="11" id="KW-1185">Reference proteome</keyword>
<gene>
    <name evidence="10" type="ORF">LUZ61_005523</name>
</gene>
<dbReference type="InterPro" id="IPR001611">
    <property type="entry name" value="Leu-rich_rpt"/>
</dbReference>
<evidence type="ECO:0000256" key="1">
    <source>
        <dbReference type="ARBA" id="ARBA00004479"/>
    </source>
</evidence>
<evidence type="ECO:0000313" key="10">
    <source>
        <dbReference type="EMBL" id="KAJ3701818.1"/>
    </source>
</evidence>